<protein>
    <submittedName>
        <fullName evidence="5">LacI family transcriptional regulator</fullName>
    </submittedName>
</protein>
<evidence type="ECO:0000256" key="1">
    <source>
        <dbReference type="ARBA" id="ARBA00023015"/>
    </source>
</evidence>
<dbReference type="SMART" id="SM00354">
    <property type="entry name" value="HTH_LACI"/>
    <property type="match status" value="1"/>
</dbReference>
<keyword evidence="3" id="KW-0804">Transcription</keyword>
<dbReference type="Pfam" id="PF13377">
    <property type="entry name" value="Peripla_BP_3"/>
    <property type="match status" value="1"/>
</dbReference>
<dbReference type="RefSeq" id="WP_123683407.1">
    <property type="nucleotide sequence ID" value="NZ_CBDRBK010000007.1"/>
</dbReference>
<organism evidence="5 6">
    <name type="scientific">Amycolatopsis thermoflava</name>
    <dbReference type="NCBI Taxonomy" id="84480"/>
    <lineage>
        <taxon>Bacteria</taxon>
        <taxon>Bacillati</taxon>
        <taxon>Actinomycetota</taxon>
        <taxon>Actinomycetes</taxon>
        <taxon>Pseudonocardiales</taxon>
        <taxon>Pseudonocardiaceae</taxon>
        <taxon>Amycolatopsis</taxon>
        <taxon>Amycolatopsis methanolica group</taxon>
    </lineage>
</organism>
<dbReference type="InterPro" id="IPR046335">
    <property type="entry name" value="LacI/GalR-like_sensor"/>
</dbReference>
<dbReference type="PROSITE" id="PS00356">
    <property type="entry name" value="HTH_LACI_1"/>
    <property type="match status" value="1"/>
</dbReference>
<dbReference type="Gene3D" id="1.10.260.40">
    <property type="entry name" value="lambda repressor-like DNA-binding domains"/>
    <property type="match status" value="1"/>
</dbReference>
<feature type="domain" description="HTH lacI-type" evidence="4">
    <location>
        <begin position="17"/>
        <end position="71"/>
    </location>
</feature>
<evidence type="ECO:0000256" key="2">
    <source>
        <dbReference type="ARBA" id="ARBA00023125"/>
    </source>
</evidence>
<evidence type="ECO:0000313" key="5">
    <source>
        <dbReference type="EMBL" id="ROS39362.1"/>
    </source>
</evidence>
<dbReference type="PANTHER" id="PTHR30146:SF109">
    <property type="entry name" value="HTH-TYPE TRANSCRIPTIONAL REGULATOR GALS"/>
    <property type="match status" value="1"/>
</dbReference>
<keyword evidence="6" id="KW-1185">Reference proteome</keyword>
<comment type="caution">
    <text evidence="5">The sequence shown here is derived from an EMBL/GenBank/DDBJ whole genome shotgun (WGS) entry which is preliminary data.</text>
</comment>
<name>A0A3N2GRV3_9PSEU</name>
<dbReference type="GeneID" id="301843095"/>
<dbReference type="PROSITE" id="PS50932">
    <property type="entry name" value="HTH_LACI_2"/>
    <property type="match status" value="1"/>
</dbReference>
<sequence>MAEGDPVTAHGNHDGRPTLEDVAAFAGVSRSTASRALNDDPNVSARAREAVRAAAADLGYSPNQAARSLVTRRTGAVAVVLSEPEEVLLGDPYRTAVMRAGYRELAASGAQMVLMFCDGRDDLTRTLRFLEGGHVDGALVFAPHQADPLPRALRLLRLPVVFGGPAGGVARGVHVIDFDNESGARLAVEHLVSLGRRRIATVAGPQDQTAAVHRLSGWRKTLADAGLESAGLAEEADFTLDGGREAMDRLLAREPDLDAVFVASDVMAAGVLQSLGAAGRRVPADVAVVGFDDHPALATAMNPPLTTVHQDPAAQVRQMVATLTALLAGETIRPRRQVLPVSLKLRESA</sequence>
<accession>A0A3N2GRV3</accession>
<dbReference type="EMBL" id="RKHY01000001">
    <property type="protein sequence ID" value="ROS39362.1"/>
    <property type="molecule type" value="Genomic_DNA"/>
</dbReference>
<dbReference type="InterPro" id="IPR000843">
    <property type="entry name" value="HTH_LacI"/>
</dbReference>
<proteinExistence type="predicted"/>
<dbReference type="Proteomes" id="UP000274843">
    <property type="component" value="Unassembled WGS sequence"/>
</dbReference>
<dbReference type="InterPro" id="IPR010982">
    <property type="entry name" value="Lambda_DNA-bd_dom_sf"/>
</dbReference>
<dbReference type="GO" id="GO:0003700">
    <property type="term" value="F:DNA-binding transcription factor activity"/>
    <property type="evidence" value="ECO:0007669"/>
    <property type="project" value="TreeGrafter"/>
</dbReference>
<dbReference type="AlphaFoldDB" id="A0A3N2GRV3"/>
<dbReference type="SUPFAM" id="SSF47413">
    <property type="entry name" value="lambda repressor-like DNA-binding domains"/>
    <property type="match status" value="1"/>
</dbReference>
<dbReference type="GO" id="GO:0000976">
    <property type="term" value="F:transcription cis-regulatory region binding"/>
    <property type="evidence" value="ECO:0007669"/>
    <property type="project" value="TreeGrafter"/>
</dbReference>
<dbReference type="InterPro" id="IPR028082">
    <property type="entry name" value="Peripla_BP_I"/>
</dbReference>
<evidence type="ECO:0000259" key="4">
    <source>
        <dbReference type="PROSITE" id="PS50932"/>
    </source>
</evidence>
<dbReference type="PANTHER" id="PTHR30146">
    <property type="entry name" value="LACI-RELATED TRANSCRIPTIONAL REPRESSOR"/>
    <property type="match status" value="1"/>
</dbReference>
<evidence type="ECO:0000256" key="3">
    <source>
        <dbReference type="ARBA" id="ARBA00023163"/>
    </source>
</evidence>
<reference evidence="5 6" key="1">
    <citation type="submission" date="2018-11" db="EMBL/GenBank/DDBJ databases">
        <title>Sequencing the genomes of 1000 actinobacteria strains.</title>
        <authorList>
            <person name="Klenk H.-P."/>
        </authorList>
    </citation>
    <scope>NUCLEOTIDE SEQUENCE [LARGE SCALE GENOMIC DNA]</scope>
    <source>
        <strain evidence="5 6">DSM 44348</strain>
    </source>
</reference>
<keyword evidence="1" id="KW-0805">Transcription regulation</keyword>
<dbReference type="CDD" id="cd01392">
    <property type="entry name" value="HTH_LacI"/>
    <property type="match status" value="1"/>
</dbReference>
<keyword evidence="2" id="KW-0238">DNA-binding</keyword>
<dbReference type="Gene3D" id="3.40.50.2300">
    <property type="match status" value="2"/>
</dbReference>
<dbReference type="CDD" id="cd06267">
    <property type="entry name" value="PBP1_LacI_sugar_binding-like"/>
    <property type="match status" value="1"/>
</dbReference>
<dbReference type="SUPFAM" id="SSF53822">
    <property type="entry name" value="Periplasmic binding protein-like I"/>
    <property type="match status" value="1"/>
</dbReference>
<evidence type="ECO:0000313" key="6">
    <source>
        <dbReference type="Proteomes" id="UP000274843"/>
    </source>
</evidence>
<dbReference type="Pfam" id="PF00356">
    <property type="entry name" value="LacI"/>
    <property type="match status" value="1"/>
</dbReference>
<gene>
    <name evidence="5" type="ORF">EDD35_1664</name>
</gene>